<evidence type="ECO:0000313" key="1">
    <source>
        <dbReference type="EMBL" id="KAH7942200.1"/>
    </source>
</evidence>
<organism evidence="1 2">
    <name type="scientific">Dermacentor silvarum</name>
    <name type="common">Tick</name>
    <dbReference type="NCBI Taxonomy" id="543639"/>
    <lineage>
        <taxon>Eukaryota</taxon>
        <taxon>Metazoa</taxon>
        <taxon>Ecdysozoa</taxon>
        <taxon>Arthropoda</taxon>
        <taxon>Chelicerata</taxon>
        <taxon>Arachnida</taxon>
        <taxon>Acari</taxon>
        <taxon>Parasitiformes</taxon>
        <taxon>Ixodida</taxon>
        <taxon>Ixodoidea</taxon>
        <taxon>Ixodidae</taxon>
        <taxon>Rhipicephalinae</taxon>
        <taxon>Dermacentor</taxon>
    </lineage>
</organism>
<name>A0ACB8CHI3_DERSI</name>
<accession>A0ACB8CHI3</accession>
<sequence>MSVSYGYRYPAKPDHLPSLNPVEERLISPRLPFMSIRRLTHGSGQYGIKRQVVNVPINVPNTVQCLPRDILDDVAIDVHIKRRLVCKPSYKKGLVKKRNVHEWLKHLEHSPLYKYLKIRVDWSRLANVEDHDAEGVRADMIMLLCMNSGWKTRMDVRNARVDARSARQHLIESLTYTRDALKQMIEPPEWIQELDVLVSVVASLKAFQSSAV</sequence>
<evidence type="ECO:0000313" key="2">
    <source>
        <dbReference type="Proteomes" id="UP000821865"/>
    </source>
</evidence>
<dbReference type="EMBL" id="CM023476">
    <property type="protein sequence ID" value="KAH7942200.1"/>
    <property type="molecule type" value="Genomic_DNA"/>
</dbReference>
<proteinExistence type="predicted"/>
<dbReference type="Proteomes" id="UP000821865">
    <property type="component" value="Chromosome 7"/>
</dbReference>
<keyword evidence="2" id="KW-1185">Reference proteome</keyword>
<gene>
    <name evidence="1" type="ORF">HPB49_021821</name>
</gene>
<protein>
    <submittedName>
        <fullName evidence="1">Uncharacterized protein</fullName>
    </submittedName>
</protein>
<comment type="caution">
    <text evidence="1">The sequence shown here is derived from an EMBL/GenBank/DDBJ whole genome shotgun (WGS) entry which is preliminary data.</text>
</comment>
<reference evidence="1" key="1">
    <citation type="submission" date="2020-05" db="EMBL/GenBank/DDBJ databases">
        <title>Large-scale comparative analyses of tick genomes elucidate their genetic diversity and vector capacities.</title>
        <authorList>
            <person name="Jia N."/>
            <person name="Wang J."/>
            <person name="Shi W."/>
            <person name="Du L."/>
            <person name="Sun Y."/>
            <person name="Zhan W."/>
            <person name="Jiang J."/>
            <person name="Wang Q."/>
            <person name="Zhang B."/>
            <person name="Ji P."/>
            <person name="Sakyi L.B."/>
            <person name="Cui X."/>
            <person name="Yuan T."/>
            <person name="Jiang B."/>
            <person name="Yang W."/>
            <person name="Lam T.T.-Y."/>
            <person name="Chang Q."/>
            <person name="Ding S."/>
            <person name="Wang X."/>
            <person name="Zhu J."/>
            <person name="Ruan X."/>
            <person name="Zhao L."/>
            <person name="Wei J."/>
            <person name="Que T."/>
            <person name="Du C."/>
            <person name="Cheng J."/>
            <person name="Dai P."/>
            <person name="Han X."/>
            <person name="Huang E."/>
            <person name="Gao Y."/>
            <person name="Liu J."/>
            <person name="Shao H."/>
            <person name="Ye R."/>
            <person name="Li L."/>
            <person name="Wei W."/>
            <person name="Wang X."/>
            <person name="Wang C."/>
            <person name="Yang T."/>
            <person name="Huo Q."/>
            <person name="Li W."/>
            <person name="Guo W."/>
            <person name="Chen H."/>
            <person name="Zhou L."/>
            <person name="Ni X."/>
            <person name="Tian J."/>
            <person name="Zhou Y."/>
            <person name="Sheng Y."/>
            <person name="Liu T."/>
            <person name="Pan Y."/>
            <person name="Xia L."/>
            <person name="Li J."/>
            <person name="Zhao F."/>
            <person name="Cao W."/>
        </authorList>
    </citation>
    <scope>NUCLEOTIDE SEQUENCE</scope>
    <source>
        <strain evidence="1">Dsil-2018</strain>
    </source>
</reference>